<protein>
    <recommendedName>
        <fullName evidence="3">Secretion system C-terminal sorting domain-containing protein</fullName>
    </recommendedName>
</protein>
<sequence length="306" mass="33667">MKKLYIIAISLFSVLSFAQQTISFETSEGFTAGNINGQQGWISTATGGTPPNITTQIVSSELASQGSNSLKIAIDPAFGPQQNPVMGGFYTFPAALTYNNFTLSFDVRLTEQSANSSDFVFRTVSTAGTGSIVTYINFAYNGKIMLVNAGSTTLVDTNKTWTANAWARVKIVSTSTGIQYYVNNVLIYTGQPYVQSNINRMDFVHDNYSGNGYIDNIKINNESVLSTQEAIANIENISVYPNPTTDYINIKTSAKIKNVEVYEISGKRINIKLEENKVDVRDLGTGTYLLNVETEGRNYTKQFIKK</sequence>
<keyword evidence="1 2" id="KW-0732">Signal</keyword>
<dbReference type="Pfam" id="PF18962">
    <property type="entry name" value="Por_Secre_tail"/>
    <property type="match status" value="1"/>
</dbReference>
<dbReference type="Gene3D" id="2.60.120.560">
    <property type="entry name" value="Exo-inulinase, domain 1"/>
    <property type="match status" value="1"/>
</dbReference>
<dbReference type="GO" id="GO:0005975">
    <property type="term" value="P:carbohydrate metabolic process"/>
    <property type="evidence" value="ECO:0007669"/>
    <property type="project" value="UniProtKB-ARBA"/>
</dbReference>
<comment type="caution">
    <text evidence="4">The sequence shown here is derived from an EMBL/GenBank/DDBJ whole genome shotgun (WGS) entry which is preliminary data.</text>
</comment>
<dbReference type="OrthoDB" id="1467680at2"/>
<name>A0A3D9DEG4_9FLAO</name>
<dbReference type="AlphaFoldDB" id="A0A3D9DEG4"/>
<organism evidence="4 5">
    <name type="scientific">Chryseobacterium elymi</name>
    <dbReference type="NCBI Taxonomy" id="395936"/>
    <lineage>
        <taxon>Bacteria</taxon>
        <taxon>Pseudomonadati</taxon>
        <taxon>Bacteroidota</taxon>
        <taxon>Flavobacteriia</taxon>
        <taxon>Flavobacteriales</taxon>
        <taxon>Weeksellaceae</taxon>
        <taxon>Chryseobacterium group</taxon>
        <taxon>Chryseobacterium</taxon>
    </lineage>
</organism>
<evidence type="ECO:0000259" key="3">
    <source>
        <dbReference type="Pfam" id="PF18962"/>
    </source>
</evidence>
<dbReference type="SUPFAM" id="SSF49899">
    <property type="entry name" value="Concanavalin A-like lectins/glucanases"/>
    <property type="match status" value="1"/>
</dbReference>
<evidence type="ECO:0000313" key="4">
    <source>
        <dbReference type="EMBL" id="REC76387.1"/>
    </source>
</evidence>
<dbReference type="RefSeq" id="WP_116012562.1">
    <property type="nucleotide sequence ID" value="NZ_QNUH01000011.1"/>
</dbReference>
<dbReference type="InterPro" id="IPR026444">
    <property type="entry name" value="Secre_tail"/>
</dbReference>
<evidence type="ECO:0000256" key="2">
    <source>
        <dbReference type="SAM" id="SignalP"/>
    </source>
</evidence>
<dbReference type="InterPro" id="IPR013320">
    <property type="entry name" value="ConA-like_dom_sf"/>
</dbReference>
<dbReference type="EMBL" id="QNUH01000011">
    <property type="protein sequence ID" value="REC76387.1"/>
    <property type="molecule type" value="Genomic_DNA"/>
</dbReference>
<feature type="signal peptide" evidence="2">
    <location>
        <begin position="1"/>
        <end position="18"/>
    </location>
</feature>
<proteinExistence type="predicted"/>
<dbReference type="Proteomes" id="UP000257030">
    <property type="component" value="Unassembled WGS sequence"/>
</dbReference>
<keyword evidence="5" id="KW-1185">Reference proteome</keyword>
<evidence type="ECO:0000313" key="5">
    <source>
        <dbReference type="Proteomes" id="UP000257030"/>
    </source>
</evidence>
<dbReference type="GO" id="GO:0004553">
    <property type="term" value="F:hydrolase activity, hydrolyzing O-glycosyl compounds"/>
    <property type="evidence" value="ECO:0007669"/>
    <property type="project" value="UniProtKB-ARBA"/>
</dbReference>
<feature type="domain" description="Secretion system C-terminal sorting" evidence="3">
    <location>
        <begin position="239"/>
        <end position="304"/>
    </location>
</feature>
<evidence type="ECO:0000256" key="1">
    <source>
        <dbReference type="ARBA" id="ARBA00022729"/>
    </source>
</evidence>
<gene>
    <name evidence="4" type="ORF">DRF60_13540</name>
</gene>
<dbReference type="NCBIfam" id="TIGR04183">
    <property type="entry name" value="Por_Secre_tail"/>
    <property type="match status" value="1"/>
</dbReference>
<feature type="chain" id="PRO_5017543344" description="Secretion system C-terminal sorting domain-containing protein" evidence="2">
    <location>
        <begin position="19"/>
        <end position="306"/>
    </location>
</feature>
<accession>A0A3D9DEG4</accession>
<reference evidence="4 5" key="1">
    <citation type="journal article" date="2010" name="Syst. Appl. Microbiol.">
        <title>Four new species of Chryseobacterium from the rhizosphere of coastal sand dune plants, Chryseobacterium elymi sp. nov., Chryseobacterium hagamense sp. nov., Chryseobacterium lathyri sp. nov. and Chryseobacterium rhizosphaerae sp. nov.</title>
        <authorList>
            <person name="Cho S.H."/>
            <person name="Lee K.S."/>
            <person name="Shin D.S."/>
            <person name="Han J.H."/>
            <person name="Park K.S."/>
            <person name="Lee C.H."/>
            <person name="Park K.H."/>
            <person name="Kim S.B."/>
        </authorList>
    </citation>
    <scope>NUCLEOTIDE SEQUENCE [LARGE SCALE GENOMIC DNA]</scope>
    <source>
        <strain evidence="4 5">KCTC 22547</strain>
    </source>
</reference>